<feature type="region of interest" description="Disordered" evidence="4">
    <location>
        <begin position="34"/>
        <end position="131"/>
    </location>
</feature>
<gene>
    <name evidence="8" type="ORF">GlitD10_0238</name>
</gene>
<dbReference type="OrthoDB" id="596066at2"/>
<sequence>MSWQRFWCGLCIQGLSVLAWAVAAEAMPQRLKGGSVPQFRAPVPKVDPGDGNSPSFRKGTVNPRVRLPKQPQPETVAIPPQAPFSGGNPTNTPFAQSNPDPNQQRIPQPQQVQPIPPAPQRPETPFVPGAVPGNPDQLVVVEALDVVGSTILTPKEIAKLVEPVLYREVTLRQVQDVADAITKIYVDGGYITSRAAIASETIPSGKLRIDVTEGRLVDIQITGNQRLFTSYIRDRLKLGANTPLNSNALEDQLRLLKAVPYLENVEASLRPGEKPGESILVVRVQEDKQPFVMSFGVDNYVPPSIATQRGYVSLGYQNLSGIGDEIFGSYTVGLNFTDWERAALNEYNFTYRAPINPMDGTVQARVLVTNNQITDENFEVLNISGESQLYEFSFRQPIIRSVRQELALSTGFTWQQSQTFTFAGPTPFGLGPDEQGFSRTSVLKFGTDYIYRDGTGAWLALGQFNLGLPIFSATENTDGPIPGRIIPDGRFFSFQGQGQRVQNLGNDFLLIVRGDMQLAATPLLAQQQFVIGGAQSVRGYRQNARAGDNGFRISIESRVPMARDKNGQVFFQLAPFIEFGRVWNNPANPNILVAPNTLAGIGTGFIWNPVQGMDVRLDLGAPLIYNEDRGRDAQDYGIYFNVNYRAF</sequence>
<keyword evidence="2" id="KW-0812">Transmembrane</keyword>
<evidence type="ECO:0000259" key="6">
    <source>
        <dbReference type="Pfam" id="PF03865"/>
    </source>
</evidence>
<evidence type="ECO:0000256" key="4">
    <source>
        <dbReference type="SAM" id="MobiDB-lite"/>
    </source>
</evidence>
<dbReference type="Proteomes" id="UP000180235">
    <property type="component" value="Chromosome"/>
</dbReference>
<dbReference type="InterPro" id="IPR005565">
    <property type="entry name" value="Hemolysn_activator_HlyB_C"/>
</dbReference>
<keyword evidence="5" id="KW-0732">Signal</keyword>
<dbReference type="EMBL" id="CP017675">
    <property type="protein sequence ID" value="APB32539.1"/>
    <property type="molecule type" value="Genomic_DNA"/>
</dbReference>
<dbReference type="GO" id="GO:0098046">
    <property type="term" value="C:type V protein secretion system complex"/>
    <property type="evidence" value="ECO:0007669"/>
    <property type="project" value="TreeGrafter"/>
</dbReference>
<dbReference type="InterPro" id="IPR051544">
    <property type="entry name" value="TPS_OM_transporter"/>
</dbReference>
<dbReference type="RefSeq" id="WP_084111406.1">
    <property type="nucleotide sequence ID" value="NZ_CP017675.1"/>
</dbReference>
<keyword evidence="9" id="KW-1185">Reference proteome</keyword>
<feature type="domain" description="Haemolysin activator HlyB C-terminal" evidence="6">
    <location>
        <begin position="276"/>
        <end position="604"/>
    </location>
</feature>
<feature type="chain" id="PRO_5009608693" evidence="5">
    <location>
        <begin position="22"/>
        <end position="647"/>
    </location>
</feature>
<evidence type="ECO:0000313" key="9">
    <source>
        <dbReference type="Proteomes" id="UP000180235"/>
    </source>
</evidence>
<protein>
    <submittedName>
        <fullName evidence="8">Outer membrane protein, OMP85 family, putative</fullName>
    </submittedName>
</protein>
<dbReference type="Gene3D" id="2.40.160.50">
    <property type="entry name" value="membrane protein fhac: a member of the omp85/tpsb transporter family"/>
    <property type="match status" value="1"/>
</dbReference>
<dbReference type="STRING" id="1188229.GlitD10_0238"/>
<dbReference type="Pfam" id="PF03865">
    <property type="entry name" value="ShlB"/>
    <property type="match status" value="1"/>
</dbReference>
<dbReference type="Gene3D" id="3.10.20.310">
    <property type="entry name" value="membrane protein fhac"/>
    <property type="match status" value="1"/>
</dbReference>
<dbReference type="GO" id="GO:0046819">
    <property type="term" value="P:protein secretion by the type V secretion system"/>
    <property type="evidence" value="ECO:0007669"/>
    <property type="project" value="TreeGrafter"/>
</dbReference>
<evidence type="ECO:0000256" key="1">
    <source>
        <dbReference type="ARBA" id="ARBA00022452"/>
    </source>
</evidence>
<dbReference type="KEGG" id="glt:GlitD10_0238"/>
<dbReference type="AlphaFoldDB" id="A0A1J0A9D1"/>
<dbReference type="PANTHER" id="PTHR34597">
    <property type="entry name" value="SLR1661 PROTEIN"/>
    <property type="match status" value="1"/>
</dbReference>
<organism evidence="8 9">
    <name type="scientific">Gloeomargarita lithophora Alchichica-D10</name>
    <dbReference type="NCBI Taxonomy" id="1188229"/>
    <lineage>
        <taxon>Bacteria</taxon>
        <taxon>Bacillati</taxon>
        <taxon>Cyanobacteriota</taxon>
        <taxon>Cyanophyceae</taxon>
        <taxon>Gloeomargaritales</taxon>
        <taxon>Gloeomargaritaceae</taxon>
        <taxon>Gloeomargarita</taxon>
    </lineage>
</organism>
<dbReference type="GO" id="GO:0008320">
    <property type="term" value="F:protein transmembrane transporter activity"/>
    <property type="evidence" value="ECO:0007669"/>
    <property type="project" value="TreeGrafter"/>
</dbReference>
<evidence type="ECO:0000256" key="3">
    <source>
        <dbReference type="ARBA" id="ARBA00023237"/>
    </source>
</evidence>
<name>A0A1J0A9D1_9CYAN</name>
<dbReference type="InterPro" id="IPR013686">
    <property type="entry name" value="Polypept-transport_assoc_ShlB"/>
</dbReference>
<keyword evidence="1" id="KW-1134">Transmembrane beta strand</keyword>
<dbReference type="PANTHER" id="PTHR34597:SF3">
    <property type="entry name" value="OUTER MEMBRANE TRANSPORTER CDIB"/>
    <property type="match status" value="1"/>
</dbReference>
<keyword evidence="3" id="KW-0998">Cell outer membrane</keyword>
<evidence type="ECO:0000259" key="7">
    <source>
        <dbReference type="Pfam" id="PF08479"/>
    </source>
</evidence>
<feature type="compositionally biased region" description="Polar residues" evidence="4">
    <location>
        <begin position="87"/>
        <end position="97"/>
    </location>
</feature>
<feature type="compositionally biased region" description="Low complexity" evidence="4">
    <location>
        <begin position="98"/>
        <end position="113"/>
    </location>
</feature>
<keyword evidence="1" id="KW-0472">Membrane</keyword>
<evidence type="ECO:0000256" key="5">
    <source>
        <dbReference type="SAM" id="SignalP"/>
    </source>
</evidence>
<proteinExistence type="predicted"/>
<evidence type="ECO:0000313" key="8">
    <source>
        <dbReference type="EMBL" id="APB32539.1"/>
    </source>
</evidence>
<dbReference type="Pfam" id="PF08479">
    <property type="entry name" value="POTRA_2"/>
    <property type="match status" value="1"/>
</dbReference>
<reference evidence="8 9" key="1">
    <citation type="submission" date="2016-10" db="EMBL/GenBank/DDBJ databases">
        <title>Description of Gloeomargarita lithophora gen. nov., sp. nov., a thylakoid-bearing basal-branching cyanobacterium with intracellular carbonates, and proposal for Gloeomargaritales ord. nov.</title>
        <authorList>
            <person name="Moreira D."/>
            <person name="Tavera R."/>
            <person name="Benzerara K."/>
            <person name="Skouri-Panet F."/>
            <person name="Couradeau E."/>
            <person name="Gerard E."/>
            <person name="Loussert C."/>
            <person name="Novelo E."/>
            <person name="Zivanovic Y."/>
            <person name="Lopez-Garcia P."/>
        </authorList>
    </citation>
    <scope>NUCLEOTIDE SEQUENCE [LARGE SCALE GENOMIC DNA]</scope>
    <source>
        <strain evidence="8 9">D10</strain>
    </source>
</reference>
<feature type="domain" description="Polypeptide-transport-associated ShlB-type" evidence="7">
    <location>
        <begin position="141"/>
        <end position="214"/>
    </location>
</feature>
<feature type="signal peptide" evidence="5">
    <location>
        <begin position="1"/>
        <end position="21"/>
    </location>
</feature>
<accession>A0A1J0A9D1</accession>
<evidence type="ECO:0000256" key="2">
    <source>
        <dbReference type="ARBA" id="ARBA00022692"/>
    </source>
</evidence>